<comment type="similarity">
    <text evidence="1">Belongs to the LysR transcriptional regulatory family.</text>
</comment>
<gene>
    <name evidence="6" type="ORF">BAU07_00240</name>
</gene>
<dbReference type="SUPFAM" id="SSF53850">
    <property type="entry name" value="Periplasmic binding protein-like II"/>
    <property type="match status" value="1"/>
</dbReference>
<dbReference type="InterPro" id="IPR005119">
    <property type="entry name" value="LysR_subst-bd"/>
</dbReference>
<evidence type="ECO:0000256" key="2">
    <source>
        <dbReference type="ARBA" id="ARBA00023015"/>
    </source>
</evidence>
<accession>A0A193G706</accession>
<protein>
    <recommendedName>
        <fullName evidence="5">HTH lysR-type domain-containing protein</fullName>
    </recommendedName>
</protein>
<reference evidence="6 7" key="1">
    <citation type="submission" date="2016-06" db="EMBL/GenBank/DDBJ databases">
        <title>Complete genome sequences of Bordetella bronchialis and Bordetella flabilis.</title>
        <authorList>
            <person name="LiPuma J.J."/>
            <person name="Spilker T."/>
        </authorList>
    </citation>
    <scope>NUCLEOTIDE SEQUENCE [LARGE SCALE GENOMIC DNA]</scope>
    <source>
        <strain evidence="6 7">AU10664</strain>
    </source>
</reference>
<dbReference type="OrthoDB" id="110033at2"/>
<evidence type="ECO:0000256" key="3">
    <source>
        <dbReference type="ARBA" id="ARBA00023125"/>
    </source>
</evidence>
<dbReference type="Gene3D" id="1.10.10.10">
    <property type="entry name" value="Winged helix-like DNA-binding domain superfamily/Winged helix DNA-binding domain"/>
    <property type="match status" value="1"/>
</dbReference>
<keyword evidence="3" id="KW-0238">DNA-binding</keyword>
<sequence length="320" mass="35027">MSLTVRQLEIIRAVSVHGSVTEAASALGISQPAISLMLRDCASHAGFPFFVRKHGRLQATRETQVILAELNRIFDSIERVNRLMDDMREMTVGTVQVAAVPTLADNLLAPTIAEFQKSWPHIQISVFTLDNLGVFENVVQERVDFGLGLSPLHHRDGRMVEGRMSDLCASELVCVVHPDSPLATRESVTPADLAPYPLISFGKTQPLGALIEESFQRAGVVRRIALEVTLTSVACSLARSGAGAAIIDPFHLWAPRDYGVVTLRYRPRTEVKAQMLLPNNTPLSRSARLFVSALHRTVRERGFAWESDGSPAGTVGDHSC</sequence>
<dbReference type="PANTHER" id="PTHR30427:SF1">
    <property type="entry name" value="TRANSCRIPTIONAL ACTIVATOR PROTEIN LYSR"/>
    <property type="match status" value="1"/>
</dbReference>
<dbReference type="InterPro" id="IPR036388">
    <property type="entry name" value="WH-like_DNA-bd_sf"/>
</dbReference>
<dbReference type="STRING" id="463014.BAU07_00240"/>
<dbReference type="Gene3D" id="3.40.190.290">
    <property type="match status" value="1"/>
</dbReference>
<keyword evidence="7" id="KW-1185">Reference proteome</keyword>
<dbReference type="SUPFAM" id="SSF46785">
    <property type="entry name" value="Winged helix' DNA-binding domain"/>
    <property type="match status" value="1"/>
</dbReference>
<organism evidence="6 7">
    <name type="scientific">Bordetella flabilis</name>
    <dbReference type="NCBI Taxonomy" id="463014"/>
    <lineage>
        <taxon>Bacteria</taxon>
        <taxon>Pseudomonadati</taxon>
        <taxon>Pseudomonadota</taxon>
        <taxon>Betaproteobacteria</taxon>
        <taxon>Burkholderiales</taxon>
        <taxon>Alcaligenaceae</taxon>
        <taxon>Bordetella</taxon>
    </lineage>
</organism>
<dbReference type="InterPro" id="IPR036390">
    <property type="entry name" value="WH_DNA-bd_sf"/>
</dbReference>
<dbReference type="Pfam" id="PF03466">
    <property type="entry name" value="LysR_substrate"/>
    <property type="match status" value="1"/>
</dbReference>
<evidence type="ECO:0000313" key="7">
    <source>
        <dbReference type="Proteomes" id="UP000091926"/>
    </source>
</evidence>
<keyword evidence="4" id="KW-0804">Transcription</keyword>
<feature type="domain" description="HTH lysR-type" evidence="5">
    <location>
        <begin position="3"/>
        <end position="60"/>
    </location>
</feature>
<dbReference type="KEGG" id="bfz:BAU07_00240"/>
<dbReference type="GO" id="GO:0003700">
    <property type="term" value="F:DNA-binding transcription factor activity"/>
    <property type="evidence" value="ECO:0007669"/>
    <property type="project" value="InterPro"/>
</dbReference>
<evidence type="ECO:0000256" key="4">
    <source>
        <dbReference type="ARBA" id="ARBA00023163"/>
    </source>
</evidence>
<dbReference type="GO" id="GO:0010628">
    <property type="term" value="P:positive regulation of gene expression"/>
    <property type="evidence" value="ECO:0007669"/>
    <property type="project" value="TreeGrafter"/>
</dbReference>
<proteinExistence type="inferred from homology"/>
<evidence type="ECO:0000313" key="6">
    <source>
        <dbReference type="EMBL" id="ANN75757.1"/>
    </source>
</evidence>
<keyword evidence="2" id="KW-0805">Transcription regulation</keyword>
<dbReference type="AlphaFoldDB" id="A0A193G706"/>
<name>A0A193G706_9BORD</name>
<dbReference type="PANTHER" id="PTHR30427">
    <property type="entry name" value="TRANSCRIPTIONAL ACTIVATOR PROTEIN LYSR"/>
    <property type="match status" value="1"/>
</dbReference>
<dbReference type="Proteomes" id="UP000091926">
    <property type="component" value="Chromosome"/>
</dbReference>
<dbReference type="GO" id="GO:0043565">
    <property type="term" value="F:sequence-specific DNA binding"/>
    <property type="evidence" value="ECO:0007669"/>
    <property type="project" value="TreeGrafter"/>
</dbReference>
<evidence type="ECO:0000256" key="1">
    <source>
        <dbReference type="ARBA" id="ARBA00009437"/>
    </source>
</evidence>
<evidence type="ECO:0000259" key="5">
    <source>
        <dbReference type="PROSITE" id="PS50931"/>
    </source>
</evidence>
<dbReference type="RefSeq" id="WP_066652512.1">
    <property type="nucleotide sequence ID" value="NZ_CBCSCL010000002.1"/>
</dbReference>
<dbReference type="Pfam" id="PF00126">
    <property type="entry name" value="HTH_1"/>
    <property type="match status" value="1"/>
</dbReference>
<dbReference type="InterPro" id="IPR000847">
    <property type="entry name" value="LysR_HTH_N"/>
</dbReference>
<dbReference type="PROSITE" id="PS50931">
    <property type="entry name" value="HTH_LYSR"/>
    <property type="match status" value="1"/>
</dbReference>
<dbReference type="EMBL" id="CP016172">
    <property type="protein sequence ID" value="ANN75757.1"/>
    <property type="molecule type" value="Genomic_DNA"/>
</dbReference>